<keyword evidence="3" id="KW-1185">Reference proteome</keyword>
<proteinExistence type="predicted"/>
<dbReference type="AlphaFoldDB" id="A0A2H3P8F2"/>
<evidence type="ECO:0000313" key="2">
    <source>
        <dbReference type="EMBL" id="PEN09155.1"/>
    </source>
</evidence>
<gene>
    <name evidence="2" type="ORF">CRI93_00015</name>
</gene>
<comment type="caution">
    <text evidence="2">The sequence shown here is derived from an EMBL/GenBank/DDBJ whole genome shotgun (WGS) entry which is preliminary data.</text>
</comment>
<dbReference type="GO" id="GO:0003677">
    <property type="term" value="F:DNA binding"/>
    <property type="evidence" value="ECO:0007669"/>
    <property type="project" value="InterPro"/>
</dbReference>
<dbReference type="GO" id="GO:0006313">
    <property type="term" value="P:DNA transposition"/>
    <property type="evidence" value="ECO:0007669"/>
    <property type="project" value="InterPro"/>
</dbReference>
<dbReference type="GO" id="GO:0004803">
    <property type="term" value="F:transposase activity"/>
    <property type="evidence" value="ECO:0007669"/>
    <property type="project" value="InterPro"/>
</dbReference>
<protein>
    <recommendedName>
        <fullName evidence="1">Transposase IS4-like domain-containing protein</fullName>
    </recommendedName>
</protein>
<dbReference type="EMBL" id="PDEP01000001">
    <property type="protein sequence ID" value="PEN09155.1"/>
    <property type="molecule type" value="Genomic_DNA"/>
</dbReference>
<name>A0A2H3P8F2_9BACT</name>
<evidence type="ECO:0000259" key="1">
    <source>
        <dbReference type="Pfam" id="PF01609"/>
    </source>
</evidence>
<evidence type="ECO:0000313" key="3">
    <source>
        <dbReference type="Proteomes" id="UP000221024"/>
    </source>
</evidence>
<accession>A0A2H3P8F2</accession>
<dbReference type="Pfam" id="PF01609">
    <property type="entry name" value="DDE_Tnp_1"/>
    <property type="match status" value="1"/>
</dbReference>
<organism evidence="2 3">
    <name type="scientific">Longimonas halophila</name>
    <dbReference type="NCBI Taxonomy" id="1469170"/>
    <lineage>
        <taxon>Bacteria</taxon>
        <taxon>Pseudomonadati</taxon>
        <taxon>Rhodothermota</taxon>
        <taxon>Rhodothermia</taxon>
        <taxon>Rhodothermales</taxon>
        <taxon>Salisaetaceae</taxon>
        <taxon>Longimonas</taxon>
    </lineage>
</organism>
<feature type="domain" description="Transposase IS4-like" evidence="1">
    <location>
        <begin position="22"/>
        <end position="201"/>
    </location>
</feature>
<sequence>MGIQREMLRLLMNRLRLLAMWLALDSAPITTAKSPRWKSAQLSIWAAEAGFSPSKRQFFLGFRLHLLVSNTGAICDFVLSPAHVGERRVAEHLLAVEAAWQNRQSALFAEARPVLADNGYCGDWLAGLFGKHGGRLWYALRRSTEATTQEEAALRAWQRGLRARIESVFASLEDQFQIEETRARSVWGVMTRVVAKLLAYMVGFVANEALGRPGTALKSLYR</sequence>
<dbReference type="Proteomes" id="UP000221024">
    <property type="component" value="Unassembled WGS sequence"/>
</dbReference>
<dbReference type="InterPro" id="IPR002559">
    <property type="entry name" value="Transposase_11"/>
</dbReference>
<reference evidence="2 3" key="1">
    <citation type="submission" date="2017-10" db="EMBL/GenBank/DDBJ databases">
        <title>Draft genome of Longimonas halophila.</title>
        <authorList>
            <person name="Goh K.M."/>
            <person name="Shamsir M.S."/>
            <person name="Lim S.W."/>
        </authorList>
    </citation>
    <scope>NUCLEOTIDE SEQUENCE [LARGE SCALE GENOMIC DNA]</scope>
    <source>
        <strain evidence="2 3">KCTC 42399</strain>
    </source>
</reference>